<dbReference type="AlphaFoldDB" id="A0AAU7C9Z5"/>
<organism evidence="2">
    <name type="scientific">Singulisphaera sp. Ch08</name>
    <dbReference type="NCBI Taxonomy" id="3120278"/>
    <lineage>
        <taxon>Bacteria</taxon>
        <taxon>Pseudomonadati</taxon>
        <taxon>Planctomycetota</taxon>
        <taxon>Planctomycetia</taxon>
        <taxon>Isosphaerales</taxon>
        <taxon>Isosphaeraceae</taxon>
        <taxon>Singulisphaera</taxon>
    </lineage>
</organism>
<proteinExistence type="predicted"/>
<feature type="signal peptide" evidence="1">
    <location>
        <begin position="1"/>
        <end position="18"/>
    </location>
</feature>
<keyword evidence="1" id="KW-0732">Signal</keyword>
<dbReference type="EMBL" id="CP155447">
    <property type="protein sequence ID" value="XBH01561.1"/>
    <property type="molecule type" value="Genomic_DNA"/>
</dbReference>
<name>A0AAU7C9Z5_9BACT</name>
<reference evidence="2" key="1">
    <citation type="submission" date="2024-05" db="EMBL/GenBank/DDBJ databases">
        <title>Planctomycetes of the genus Singulisphaera possess chitinolytic capabilities.</title>
        <authorList>
            <person name="Ivanova A."/>
        </authorList>
    </citation>
    <scope>NUCLEOTIDE SEQUENCE</scope>
    <source>
        <strain evidence="2">Ch08T</strain>
    </source>
</reference>
<feature type="chain" id="PRO_5043929987" evidence="1">
    <location>
        <begin position="19"/>
        <end position="411"/>
    </location>
</feature>
<accession>A0AAU7C9Z5</accession>
<protein>
    <submittedName>
        <fullName evidence="2">Uncharacterized protein</fullName>
    </submittedName>
</protein>
<gene>
    <name evidence="2" type="ORF">V5E97_24815</name>
</gene>
<evidence type="ECO:0000256" key="1">
    <source>
        <dbReference type="SAM" id="SignalP"/>
    </source>
</evidence>
<dbReference type="RefSeq" id="WP_406694300.1">
    <property type="nucleotide sequence ID" value="NZ_CP155447.1"/>
</dbReference>
<sequence length="411" mass="46152">MILRFSMFVLTLLAPIHAAYCAEYNWEATAKVVLSRNRSLPWWERSTIPISAPDEKSAVKEAEQLASERIKSAYPSAEIVSLQVKVESRSTPLVNPADDTTVVRMYVRTPDSLIHDRSNVEVFGQSVSSDREVYTSFNLRVYVSVDGENERKLSGVVRTLDDANAKTGPVGATFDLWRGEIRRGDSKVLTVRVVQEEPWSNEFANTPNPWNEVSQFTVELRNGREFSTSVSVDSNCERLRGPSTGPESSTLMRLTRKPTYYASLNATHLHFANQASFVASTKRANEEAEFAKQLIADPEVQILQGSATFKPTQETTVGFGLTFLVSADRARAERLARGVFANRPDIRFAADVKEAERILKEEFEARRNSGLREYAFDETTLKLSLSPKTGKTMTEVIQGFTPDPRSRRPKR</sequence>
<evidence type="ECO:0000313" key="2">
    <source>
        <dbReference type="EMBL" id="XBH01561.1"/>
    </source>
</evidence>